<feature type="transmembrane region" description="Helical" evidence="1">
    <location>
        <begin position="21"/>
        <end position="37"/>
    </location>
</feature>
<protein>
    <submittedName>
        <fullName evidence="2">Uncharacterized protein</fullName>
    </submittedName>
</protein>
<evidence type="ECO:0000313" key="2">
    <source>
        <dbReference type="EMBL" id="GAA1069014.1"/>
    </source>
</evidence>
<feature type="transmembrane region" description="Helical" evidence="1">
    <location>
        <begin position="119"/>
        <end position="140"/>
    </location>
</feature>
<keyword evidence="1" id="KW-0812">Transmembrane</keyword>
<dbReference type="Proteomes" id="UP001500037">
    <property type="component" value="Unassembled WGS sequence"/>
</dbReference>
<proteinExistence type="predicted"/>
<keyword evidence="3" id="KW-1185">Reference proteome</keyword>
<evidence type="ECO:0000313" key="3">
    <source>
        <dbReference type="Proteomes" id="UP001500037"/>
    </source>
</evidence>
<keyword evidence="1" id="KW-1133">Transmembrane helix</keyword>
<comment type="caution">
    <text evidence="2">The sequence shown here is derived from an EMBL/GenBank/DDBJ whole genome shotgun (WGS) entry which is preliminary data.</text>
</comment>
<dbReference type="EMBL" id="BAAALF010000297">
    <property type="protein sequence ID" value="GAA1069014.1"/>
    <property type="molecule type" value="Genomic_DNA"/>
</dbReference>
<gene>
    <name evidence="2" type="ORF">GCM10009665_75450</name>
</gene>
<dbReference type="RefSeq" id="WP_344446796.1">
    <property type="nucleotide sequence ID" value="NZ_BAAALF010000297.1"/>
</dbReference>
<sequence length="146" mass="15477">MSVAPRPRRIGAWPHADRTRARLLVALAGATWLPWVWKYLWADPAYDPVLSLLLIGVTLLPLAVRGQLGFRRTCWTVAGLMVFAALATGPYAIIMLPLGAVLCPAAVLLLIAARESVGRTAAVVGVLAALPSLLLTIARFSTSGPG</sequence>
<keyword evidence="1" id="KW-0472">Membrane</keyword>
<evidence type="ECO:0000256" key="1">
    <source>
        <dbReference type="SAM" id="Phobius"/>
    </source>
</evidence>
<feature type="transmembrane region" description="Helical" evidence="1">
    <location>
        <begin position="49"/>
        <end position="68"/>
    </location>
</feature>
<feature type="transmembrane region" description="Helical" evidence="1">
    <location>
        <begin position="80"/>
        <end position="113"/>
    </location>
</feature>
<accession>A0ABN1T7K0</accession>
<name>A0ABN1T7K0_9ACTN</name>
<organism evidence="2 3">
    <name type="scientific">Kitasatospora nipponensis</name>
    <dbReference type="NCBI Taxonomy" id="258049"/>
    <lineage>
        <taxon>Bacteria</taxon>
        <taxon>Bacillati</taxon>
        <taxon>Actinomycetota</taxon>
        <taxon>Actinomycetes</taxon>
        <taxon>Kitasatosporales</taxon>
        <taxon>Streptomycetaceae</taxon>
        <taxon>Kitasatospora</taxon>
    </lineage>
</organism>
<reference evidence="2 3" key="1">
    <citation type="journal article" date="2019" name="Int. J. Syst. Evol. Microbiol.">
        <title>The Global Catalogue of Microorganisms (GCM) 10K type strain sequencing project: providing services to taxonomists for standard genome sequencing and annotation.</title>
        <authorList>
            <consortium name="The Broad Institute Genomics Platform"/>
            <consortium name="The Broad Institute Genome Sequencing Center for Infectious Disease"/>
            <person name="Wu L."/>
            <person name="Ma J."/>
        </authorList>
    </citation>
    <scope>NUCLEOTIDE SEQUENCE [LARGE SCALE GENOMIC DNA]</scope>
    <source>
        <strain evidence="2 3">JCM 13004</strain>
    </source>
</reference>